<dbReference type="Pfam" id="PF11209">
    <property type="entry name" value="LmeA"/>
    <property type="match status" value="1"/>
</dbReference>
<sequence>MRKLLVVLLFLAVVVGVLGAIADPIARNRAEDEIGRRVAAQYDLSTPPEVTFHGFSFLLQALTGEYKGIDVDLGRWTERGVTVHDVKIEMRGVEAPLSELAKGSAADVTARTATASAVVPYDVIRKRAPREVRRIAPHGDDLEVELAGSIAGFPVSGSAVLRVKPTSRGIAISPVSVGAGGGLQVPLGVLRQQLTWTVPVTELPVGSRISEIEPTASGLRVAATAENVRLNDLRNS</sequence>
<reference evidence="1" key="1">
    <citation type="submission" date="2023-02" db="EMBL/GenBank/DDBJ databases">
        <title>Actinomadura rubrobrunea NBRC 14622.</title>
        <authorList>
            <person name="Ichikawa N."/>
            <person name="Sato H."/>
            <person name="Tonouchi N."/>
        </authorList>
    </citation>
    <scope>NUCLEOTIDE SEQUENCE</scope>
    <source>
        <strain evidence="1">NBRC 14622</strain>
    </source>
</reference>
<evidence type="ECO:0000313" key="2">
    <source>
        <dbReference type="Proteomes" id="UP001165124"/>
    </source>
</evidence>
<dbReference type="EMBL" id="BSRZ01000008">
    <property type="protein sequence ID" value="GLW65229.1"/>
    <property type="molecule type" value="Genomic_DNA"/>
</dbReference>
<keyword evidence="2" id="KW-1185">Reference proteome</keyword>
<accession>A0A9W6PY83</accession>
<dbReference type="AlphaFoldDB" id="A0A9W6PY83"/>
<gene>
    <name evidence="1" type="ORF">Arub01_34730</name>
</gene>
<dbReference type="InterPro" id="IPR021373">
    <property type="entry name" value="DUF2993"/>
</dbReference>
<evidence type="ECO:0008006" key="3">
    <source>
        <dbReference type="Google" id="ProtNLM"/>
    </source>
</evidence>
<dbReference type="Proteomes" id="UP001165124">
    <property type="component" value="Unassembled WGS sequence"/>
</dbReference>
<comment type="caution">
    <text evidence="1">The sequence shown here is derived from an EMBL/GenBank/DDBJ whole genome shotgun (WGS) entry which is preliminary data.</text>
</comment>
<organism evidence="1 2">
    <name type="scientific">Actinomadura rubrobrunea</name>
    <dbReference type="NCBI Taxonomy" id="115335"/>
    <lineage>
        <taxon>Bacteria</taxon>
        <taxon>Bacillati</taxon>
        <taxon>Actinomycetota</taxon>
        <taxon>Actinomycetes</taxon>
        <taxon>Streptosporangiales</taxon>
        <taxon>Thermomonosporaceae</taxon>
        <taxon>Actinomadura</taxon>
    </lineage>
</organism>
<evidence type="ECO:0000313" key="1">
    <source>
        <dbReference type="EMBL" id="GLW65229.1"/>
    </source>
</evidence>
<name>A0A9W6PY83_9ACTN</name>
<proteinExistence type="predicted"/>
<dbReference type="RefSeq" id="WP_067906702.1">
    <property type="nucleotide sequence ID" value="NZ_BSRZ01000008.1"/>
</dbReference>
<protein>
    <recommendedName>
        <fullName evidence="3">DUF2993 domain-containing protein</fullName>
    </recommendedName>
</protein>